<dbReference type="InterPro" id="IPR004551">
    <property type="entry name" value="Dphthn_synthase"/>
</dbReference>
<dbReference type="InterPro" id="IPR035996">
    <property type="entry name" value="4pyrrol_Methylase_sf"/>
</dbReference>
<comment type="catalytic activity">
    <reaction evidence="8">
        <text>2-[(3S)-amino-3-carboxypropyl]-L-histidyl-[translation elongation factor 2] + 4 S-adenosyl-L-methionine = diphthine methyl ester-[translation elongation factor 2] + 4 S-adenosyl-L-homocysteine + 3 H(+)</text>
        <dbReference type="Rhea" id="RHEA:42652"/>
        <dbReference type="Rhea" id="RHEA-COMP:9749"/>
        <dbReference type="Rhea" id="RHEA-COMP:10173"/>
        <dbReference type="ChEBI" id="CHEBI:15378"/>
        <dbReference type="ChEBI" id="CHEBI:57856"/>
        <dbReference type="ChEBI" id="CHEBI:59789"/>
        <dbReference type="ChEBI" id="CHEBI:73995"/>
        <dbReference type="ChEBI" id="CHEBI:79005"/>
        <dbReference type="EC" id="2.1.1.314"/>
    </reaction>
</comment>
<dbReference type="EMBL" id="LFJN01000012">
    <property type="protein sequence ID" value="KPI40353.1"/>
    <property type="molecule type" value="Genomic_DNA"/>
</dbReference>
<feature type="region of interest" description="Disordered" evidence="12">
    <location>
        <begin position="208"/>
        <end position="229"/>
    </location>
</feature>
<dbReference type="Gene3D" id="3.30.950.10">
    <property type="entry name" value="Methyltransferase, Cobalt-precorrin-4 Transmethylase, Domain 2"/>
    <property type="match status" value="1"/>
</dbReference>
<comment type="pathway">
    <text evidence="2">Protein modification; peptidyl-diphthamide biosynthesis.</text>
</comment>
<dbReference type="Pfam" id="PF00590">
    <property type="entry name" value="TP_methylase"/>
    <property type="match status" value="1"/>
</dbReference>
<feature type="binding site" evidence="11">
    <location>
        <position position="87"/>
    </location>
    <ligand>
        <name>S-adenosyl-L-methionine</name>
        <dbReference type="ChEBI" id="CHEBI:59789"/>
    </ligand>
</feature>
<gene>
    <name evidence="14" type="ORF">AB675_7593</name>
</gene>
<dbReference type="SUPFAM" id="SSF53790">
    <property type="entry name" value="Tetrapyrrole methylase"/>
    <property type="match status" value="1"/>
</dbReference>
<dbReference type="Gene3D" id="3.40.1010.10">
    <property type="entry name" value="Cobalt-precorrin-4 Transmethylase, Domain 1"/>
    <property type="match status" value="1"/>
</dbReference>
<evidence type="ECO:0000256" key="2">
    <source>
        <dbReference type="ARBA" id="ARBA00005156"/>
    </source>
</evidence>
<evidence type="ECO:0000256" key="1">
    <source>
        <dbReference type="ARBA" id="ARBA00004006"/>
    </source>
</evidence>
<dbReference type="RefSeq" id="XP_018000316.1">
    <property type="nucleotide sequence ID" value="XM_018147974.1"/>
</dbReference>
<accession>A0A0N1H9R0</accession>
<dbReference type="InterPro" id="IPR014776">
    <property type="entry name" value="4pyrrole_Mease_sub2"/>
</dbReference>
<dbReference type="OrthoDB" id="2516at2759"/>
<reference evidence="14 15" key="1">
    <citation type="submission" date="2015-06" db="EMBL/GenBank/DDBJ databases">
        <title>Draft genome of the ant-associated black yeast Phialophora attae CBS 131958.</title>
        <authorList>
            <person name="Moreno L.F."/>
            <person name="Stielow B.J."/>
            <person name="de Hoog S."/>
            <person name="Vicente V.A."/>
            <person name="Weiss V.A."/>
            <person name="de Vries M."/>
            <person name="Cruz L.M."/>
            <person name="Souza E.M."/>
        </authorList>
    </citation>
    <scope>NUCLEOTIDE SEQUENCE [LARGE SCALE GENOMIC DNA]</scope>
    <source>
        <strain evidence="14 15">CBS 131958</strain>
    </source>
</reference>
<name>A0A0N1H9R0_9EURO</name>
<dbReference type="GO" id="GO:0141133">
    <property type="term" value="F:diphthine methyl ester synthase activity"/>
    <property type="evidence" value="ECO:0007669"/>
    <property type="project" value="UniProtKB-EC"/>
</dbReference>
<evidence type="ECO:0000256" key="12">
    <source>
        <dbReference type="SAM" id="MobiDB-lite"/>
    </source>
</evidence>
<dbReference type="AlphaFoldDB" id="A0A0N1H9R0"/>
<keyword evidence="15" id="KW-1185">Reference proteome</keyword>
<dbReference type="STRING" id="1664694.A0A0N1H9R0"/>
<dbReference type="CDD" id="cd11647">
    <property type="entry name" value="DHP5_DphB"/>
    <property type="match status" value="1"/>
</dbReference>
<evidence type="ECO:0000256" key="10">
    <source>
        <dbReference type="ARBA" id="ARBA00081951"/>
    </source>
</evidence>
<dbReference type="VEuPathDB" id="FungiDB:AB675_7593"/>
<dbReference type="FunFam" id="3.30.950.10:FF:000004">
    <property type="entry name" value="Diphthine synthase putative"/>
    <property type="match status" value="1"/>
</dbReference>
<evidence type="ECO:0000256" key="11">
    <source>
        <dbReference type="PIRSR" id="PIRSR036432-1"/>
    </source>
</evidence>
<feature type="binding site" evidence="11">
    <location>
        <position position="163"/>
    </location>
    <ligand>
        <name>S-adenosyl-L-methionine</name>
        <dbReference type="ChEBI" id="CHEBI:59789"/>
    </ligand>
</feature>
<dbReference type="PIRSF" id="PIRSF036432">
    <property type="entry name" value="Diphthine_synth"/>
    <property type="match status" value="1"/>
</dbReference>
<evidence type="ECO:0000256" key="4">
    <source>
        <dbReference type="ARBA" id="ARBA00011927"/>
    </source>
</evidence>
<dbReference type="GO" id="GO:0032259">
    <property type="term" value="P:methylation"/>
    <property type="evidence" value="ECO:0007669"/>
    <property type="project" value="UniProtKB-KW"/>
</dbReference>
<evidence type="ECO:0000256" key="7">
    <source>
        <dbReference type="ARBA" id="ARBA00022691"/>
    </source>
</evidence>
<sequence length="303" mass="33466">MLYLIGLGLADETDVTVKGLEIVTKADRVYLEAYTSILLVDKAKLESFYGRSITIADRELVESSSDTILANAQHQTIAFLVVGDPFGATTHTDLVLRARSLGIPYQHIPNASILNAVGATGLQLYNFGQTVSMVWFTDHWKPTSFYDRIAENMGIGLHTLILLDIKVKEQSLEDMARGRKVYQPARYMSVSECAAQMLETLEILKEAEEEAEEGSGASSTPKQPKQPVYSPDSLAIGVARLGSTEQKMLCGTLAELAESDLGPPLHSLVLLGKRAHELEKDYIKDFCVHEETFEASWAKYHGR</sequence>
<feature type="binding site" evidence="11">
    <location>
        <position position="266"/>
    </location>
    <ligand>
        <name>S-adenosyl-L-methionine</name>
        <dbReference type="ChEBI" id="CHEBI:59789"/>
    </ligand>
</feature>
<dbReference type="UniPathway" id="UPA00559"/>
<keyword evidence="6" id="KW-0808">Transferase</keyword>
<dbReference type="GO" id="GO:0017183">
    <property type="term" value="P:protein histidyl modification to diphthamide"/>
    <property type="evidence" value="ECO:0007669"/>
    <property type="project" value="UniProtKB-UniPathway"/>
</dbReference>
<feature type="binding site" evidence="11">
    <location>
        <position position="84"/>
    </location>
    <ligand>
        <name>S-adenosyl-L-methionine</name>
        <dbReference type="ChEBI" id="CHEBI:59789"/>
    </ligand>
</feature>
<evidence type="ECO:0000313" key="15">
    <source>
        <dbReference type="Proteomes" id="UP000038010"/>
    </source>
</evidence>
<dbReference type="FunFam" id="3.40.1010.10:FF:000004">
    <property type="entry name" value="Putative diphthine synthase"/>
    <property type="match status" value="1"/>
</dbReference>
<organism evidence="14 15">
    <name type="scientific">Cyphellophora attinorum</name>
    <dbReference type="NCBI Taxonomy" id="1664694"/>
    <lineage>
        <taxon>Eukaryota</taxon>
        <taxon>Fungi</taxon>
        <taxon>Dikarya</taxon>
        <taxon>Ascomycota</taxon>
        <taxon>Pezizomycotina</taxon>
        <taxon>Eurotiomycetes</taxon>
        <taxon>Chaetothyriomycetidae</taxon>
        <taxon>Chaetothyriales</taxon>
        <taxon>Cyphellophoraceae</taxon>
        <taxon>Cyphellophora</taxon>
    </lineage>
</organism>
<dbReference type="InterPro" id="IPR014777">
    <property type="entry name" value="4pyrrole_Mease_sub1"/>
</dbReference>
<comment type="caution">
    <text evidence="14">The sequence shown here is derived from an EMBL/GenBank/DDBJ whole genome shotgun (WGS) entry which is preliminary data.</text>
</comment>
<dbReference type="NCBIfam" id="TIGR00522">
    <property type="entry name" value="dph5"/>
    <property type="match status" value="1"/>
</dbReference>
<feature type="binding site" evidence="11">
    <location>
        <position position="9"/>
    </location>
    <ligand>
        <name>S-adenosyl-L-methionine</name>
        <dbReference type="ChEBI" id="CHEBI:59789"/>
    </ligand>
</feature>
<dbReference type="Proteomes" id="UP000038010">
    <property type="component" value="Unassembled WGS sequence"/>
</dbReference>
<dbReference type="PANTHER" id="PTHR10882">
    <property type="entry name" value="DIPHTHINE SYNTHASE"/>
    <property type="match status" value="1"/>
</dbReference>
<proteinExistence type="inferred from homology"/>
<dbReference type="InterPro" id="IPR000878">
    <property type="entry name" value="4pyrrol_Mease"/>
</dbReference>
<keyword evidence="7 11" id="KW-0949">S-adenosyl-L-methionine</keyword>
<feature type="binding site" evidence="11">
    <location>
        <position position="241"/>
    </location>
    <ligand>
        <name>S-adenosyl-L-methionine</name>
        <dbReference type="ChEBI" id="CHEBI:59789"/>
    </ligand>
</feature>
<feature type="domain" description="Tetrapyrrole methylase" evidence="13">
    <location>
        <begin position="1"/>
        <end position="182"/>
    </location>
</feature>
<feature type="binding site" evidence="11">
    <location>
        <begin position="112"/>
        <end position="113"/>
    </location>
    <ligand>
        <name>S-adenosyl-L-methionine</name>
        <dbReference type="ChEBI" id="CHEBI:59789"/>
    </ligand>
</feature>
<comment type="similarity">
    <text evidence="3">Belongs to the diphthine synthase family.</text>
</comment>
<evidence type="ECO:0000256" key="5">
    <source>
        <dbReference type="ARBA" id="ARBA00022603"/>
    </source>
</evidence>
<dbReference type="EC" id="2.1.1.314" evidence="4"/>
<comment type="function">
    <text evidence="1">S-adenosyl-L-methionine-dependent methyltransferase that catalyzes four methylations of the modified target histidine residue in translation elongation factor 2 (EF-2), to form an intermediate called diphthine methyl ester. The four successive methylation reactions represent the second step of diphthamide biosynthesis.</text>
</comment>
<evidence type="ECO:0000313" key="14">
    <source>
        <dbReference type="EMBL" id="KPI40353.1"/>
    </source>
</evidence>
<keyword evidence="5" id="KW-0489">Methyltransferase</keyword>
<dbReference type="HAMAP" id="MF_01084">
    <property type="entry name" value="Diphthine_synth"/>
    <property type="match status" value="1"/>
</dbReference>
<dbReference type="PANTHER" id="PTHR10882:SF0">
    <property type="entry name" value="DIPHTHINE METHYL ESTER SYNTHASE"/>
    <property type="match status" value="1"/>
</dbReference>
<evidence type="ECO:0000256" key="6">
    <source>
        <dbReference type="ARBA" id="ARBA00022679"/>
    </source>
</evidence>
<protein>
    <recommendedName>
        <fullName evidence="9">Diphthine methyl ester synthase</fullName>
        <ecNumber evidence="4">2.1.1.314</ecNumber>
    </recommendedName>
    <alternativeName>
        <fullName evidence="10">Diphthamide biosynthesis methyltransferase</fullName>
    </alternativeName>
</protein>
<dbReference type="GeneID" id="28739854"/>
<evidence type="ECO:0000259" key="13">
    <source>
        <dbReference type="Pfam" id="PF00590"/>
    </source>
</evidence>
<evidence type="ECO:0000256" key="9">
    <source>
        <dbReference type="ARBA" id="ARBA00072033"/>
    </source>
</evidence>
<evidence type="ECO:0000256" key="3">
    <source>
        <dbReference type="ARBA" id="ARBA00006729"/>
    </source>
</evidence>
<evidence type="ECO:0000256" key="8">
    <source>
        <dbReference type="ARBA" id="ARBA00048752"/>
    </source>
</evidence>